<keyword evidence="1" id="KW-0328">Glycosyltransferase</keyword>
<dbReference type="InterPro" id="IPR008928">
    <property type="entry name" value="6-hairpin_glycosidase_sf"/>
</dbReference>
<feature type="domain" description="Glycosyl hydrolase 94 catalytic" evidence="3">
    <location>
        <begin position="1"/>
        <end position="66"/>
    </location>
</feature>
<evidence type="ECO:0000259" key="3">
    <source>
        <dbReference type="Pfam" id="PF17167"/>
    </source>
</evidence>
<protein>
    <submittedName>
        <fullName evidence="4">Glycosyl transferase</fullName>
    </submittedName>
</protein>
<proteinExistence type="predicted"/>
<dbReference type="InterPro" id="IPR033432">
    <property type="entry name" value="GH94_catalytic"/>
</dbReference>
<dbReference type="Pfam" id="PF17167">
    <property type="entry name" value="Glyco_hydro_94"/>
    <property type="match status" value="1"/>
</dbReference>
<gene>
    <name evidence="4" type="ORF">H9747_10260</name>
</gene>
<reference evidence="4" key="1">
    <citation type="journal article" date="2021" name="PeerJ">
        <title>Extensive microbial diversity within the chicken gut microbiome revealed by metagenomics and culture.</title>
        <authorList>
            <person name="Gilroy R."/>
            <person name="Ravi A."/>
            <person name="Getino M."/>
            <person name="Pursley I."/>
            <person name="Horton D.L."/>
            <person name="Alikhan N.F."/>
            <person name="Baker D."/>
            <person name="Gharbi K."/>
            <person name="Hall N."/>
            <person name="Watson M."/>
            <person name="Adriaenssens E.M."/>
            <person name="Foster-Nyarko E."/>
            <person name="Jarju S."/>
            <person name="Secka A."/>
            <person name="Antonio M."/>
            <person name="Oren A."/>
            <person name="Chaudhuri R.R."/>
            <person name="La Ragione R."/>
            <person name="Hildebrand F."/>
            <person name="Pallen M.J."/>
        </authorList>
    </citation>
    <scope>NUCLEOTIDE SEQUENCE</scope>
    <source>
        <strain evidence="4">CHK195-9823</strain>
    </source>
</reference>
<organism evidence="4 5">
    <name type="scientific">Candidatus Blautia stercorigallinarum</name>
    <dbReference type="NCBI Taxonomy" id="2838501"/>
    <lineage>
        <taxon>Bacteria</taxon>
        <taxon>Bacillati</taxon>
        <taxon>Bacillota</taxon>
        <taxon>Clostridia</taxon>
        <taxon>Lachnospirales</taxon>
        <taxon>Lachnospiraceae</taxon>
        <taxon>Blautia</taxon>
    </lineage>
</organism>
<dbReference type="InterPro" id="IPR012341">
    <property type="entry name" value="6hp_glycosidase-like_sf"/>
</dbReference>
<evidence type="ECO:0000256" key="1">
    <source>
        <dbReference type="ARBA" id="ARBA00022676"/>
    </source>
</evidence>
<dbReference type="Proteomes" id="UP000886814">
    <property type="component" value="Unassembled WGS sequence"/>
</dbReference>
<reference evidence="4" key="2">
    <citation type="submission" date="2021-04" db="EMBL/GenBank/DDBJ databases">
        <authorList>
            <person name="Gilroy R."/>
        </authorList>
    </citation>
    <scope>NUCLEOTIDE SEQUENCE</scope>
    <source>
        <strain evidence="4">CHK195-9823</strain>
    </source>
</reference>
<dbReference type="Gene3D" id="2.60.420.10">
    <property type="entry name" value="Maltose phosphorylase, domain 3"/>
    <property type="match status" value="1"/>
</dbReference>
<evidence type="ECO:0000313" key="5">
    <source>
        <dbReference type="Proteomes" id="UP000886814"/>
    </source>
</evidence>
<dbReference type="GO" id="GO:0005975">
    <property type="term" value="P:carbohydrate metabolic process"/>
    <property type="evidence" value="ECO:0007669"/>
    <property type="project" value="InterPro"/>
</dbReference>
<dbReference type="PANTHER" id="PTHR37469">
    <property type="entry name" value="CELLOBIONIC ACID PHOSPHORYLASE-RELATED"/>
    <property type="match status" value="1"/>
</dbReference>
<accession>A0A9D1TFN8</accession>
<comment type="caution">
    <text evidence="4">The sequence shown here is derived from an EMBL/GenBank/DDBJ whole genome shotgun (WGS) entry which is preliminary data.</text>
</comment>
<sequence>ERAFEVYRKICPAFLEDISEIHRTEPYVYSQMVAGKDAPNFGEAKNSWLTGTAAWTFVNISQYILGIQPTLQGLKIDPCIPADFGDFTVTRKYRGVTYHIQVSNPAHVEKGIASMTVDGTPVEGSLIPFSAEKDQVEVKVIMG</sequence>
<name>A0A9D1TFN8_9FIRM</name>
<dbReference type="EMBL" id="DXIQ01000066">
    <property type="protein sequence ID" value="HIV39358.1"/>
    <property type="molecule type" value="Genomic_DNA"/>
</dbReference>
<dbReference type="InterPro" id="IPR052047">
    <property type="entry name" value="GH94_Enzymes"/>
</dbReference>
<keyword evidence="2 4" id="KW-0808">Transferase</keyword>
<dbReference type="AlphaFoldDB" id="A0A9D1TFN8"/>
<evidence type="ECO:0000313" key="4">
    <source>
        <dbReference type="EMBL" id="HIV39358.1"/>
    </source>
</evidence>
<evidence type="ECO:0000256" key="2">
    <source>
        <dbReference type="ARBA" id="ARBA00022679"/>
    </source>
</evidence>
<dbReference type="GO" id="GO:0016757">
    <property type="term" value="F:glycosyltransferase activity"/>
    <property type="evidence" value="ECO:0007669"/>
    <property type="project" value="UniProtKB-KW"/>
</dbReference>
<dbReference type="SUPFAM" id="SSF48208">
    <property type="entry name" value="Six-hairpin glycosidases"/>
    <property type="match status" value="1"/>
</dbReference>
<feature type="non-terminal residue" evidence="4">
    <location>
        <position position="1"/>
    </location>
</feature>
<dbReference type="Gene3D" id="1.50.10.10">
    <property type="match status" value="1"/>
</dbReference>
<dbReference type="PANTHER" id="PTHR37469:SF2">
    <property type="entry name" value="CELLOBIONIC ACID PHOSPHORYLASE"/>
    <property type="match status" value="1"/>
</dbReference>